<dbReference type="Proteomes" id="UP000294856">
    <property type="component" value="Unassembled WGS sequence"/>
</dbReference>
<sequence length="52" mass="5588">MLTFLIVLTVIIAFAVLIGRGTAGSTGIVDRDAQRMNAELTAIAGYTRPDHR</sequence>
<keyword evidence="2" id="KW-1185">Reference proteome</keyword>
<name>A0A4R1F7B0_9NOCA</name>
<organism evidence="1 2">
    <name type="scientific">Nocardia alba</name>
    <dbReference type="NCBI Taxonomy" id="225051"/>
    <lineage>
        <taxon>Bacteria</taxon>
        <taxon>Bacillati</taxon>
        <taxon>Actinomycetota</taxon>
        <taxon>Actinomycetes</taxon>
        <taxon>Mycobacteriales</taxon>
        <taxon>Nocardiaceae</taxon>
        <taxon>Nocardia</taxon>
    </lineage>
</organism>
<protein>
    <submittedName>
        <fullName evidence="1">Uncharacterized protein</fullName>
    </submittedName>
</protein>
<reference evidence="1 2" key="1">
    <citation type="submission" date="2019-03" db="EMBL/GenBank/DDBJ databases">
        <title>Genomic Encyclopedia of Type Strains, Phase IV (KMG-IV): sequencing the most valuable type-strain genomes for metagenomic binning, comparative biology and taxonomic classification.</title>
        <authorList>
            <person name="Goeker M."/>
        </authorList>
    </citation>
    <scope>NUCLEOTIDE SEQUENCE [LARGE SCALE GENOMIC DNA]</scope>
    <source>
        <strain evidence="1 2">DSM 44684</strain>
    </source>
</reference>
<dbReference type="RefSeq" id="WP_157106421.1">
    <property type="nucleotide sequence ID" value="NZ_SMFR01000007.1"/>
</dbReference>
<dbReference type="AlphaFoldDB" id="A0A4R1F7B0"/>
<gene>
    <name evidence="1" type="ORF">DFR71_6086</name>
</gene>
<evidence type="ECO:0000313" key="1">
    <source>
        <dbReference type="EMBL" id="TCJ90196.1"/>
    </source>
</evidence>
<accession>A0A4R1F7B0</accession>
<evidence type="ECO:0000313" key="2">
    <source>
        <dbReference type="Proteomes" id="UP000294856"/>
    </source>
</evidence>
<dbReference type="EMBL" id="SMFR01000007">
    <property type="protein sequence ID" value="TCJ90196.1"/>
    <property type="molecule type" value="Genomic_DNA"/>
</dbReference>
<proteinExistence type="predicted"/>
<comment type="caution">
    <text evidence="1">The sequence shown here is derived from an EMBL/GenBank/DDBJ whole genome shotgun (WGS) entry which is preliminary data.</text>
</comment>